<proteinExistence type="inferred from homology"/>
<organism evidence="9 10">
    <name type="scientific">Diplodia seriata</name>
    <dbReference type="NCBI Taxonomy" id="420778"/>
    <lineage>
        <taxon>Eukaryota</taxon>
        <taxon>Fungi</taxon>
        <taxon>Dikarya</taxon>
        <taxon>Ascomycota</taxon>
        <taxon>Pezizomycotina</taxon>
        <taxon>Dothideomycetes</taxon>
        <taxon>Dothideomycetes incertae sedis</taxon>
        <taxon>Botryosphaeriales</taxon>
        <taxon>Botryosphaeriaceae</taxon>
        <taxon>Diplodia</taxon>
    </lineage>
</organism>
<dbReference type="InterPro" id="IPR051371">
    <property type="entry name" value="Ras_palmitoyltransferase"/>
</dbReference>
<evidence type="ECO:0000256" key="5">
    <source>
        <dbReference type="ARBA" id="ARBA00022824"/>
    </source>
</evidence>
<sequence>MIAGDLAPTFANLYPEVLDPLITEDQFREIIKKINTQLQMAFDPHTTRAWVDAVMGAATLWLWEDLGLTGVKKTLKELEEWMEEWNRTEGAKEGVKIIPLRRTGYLTVRTTLACLQQFLRGDPFLCLLMTPQLDIQIPDPHIGLEQSNASIRSRPTTGAMDKSASGAPQLPQITA</sequence>
<comment type="subunit">
    <text evidence="3">Interacts with ERF2.</text>
</comment>
<comment type="subcellular location">
    <subcellularLocation>
        <location evidence="1">Endoplasmic reticulum membrane</location>
        <topology evidence="1">Peripheral membrane protein</topology>
    </subcellularLocation>
</comment>
<dbReference type="OrthoDB" id="5377273at2759"/>
<reference evidence="9 10" key="1">
    <citation type="submission" date="2017-01" db="EMBL/GenBank/DDBJ databases">
        <title>Draft genome sequence of Diplodia seriata F98.1, a fungal species involved in grapevine trunk diseases.</title>
        <authorList>
            <person name="Robert-Siegwald G."/>
            <person name="Vallet J."/>
            <person name="Abou-Mansour E."/>
            <person name="Xu J."/>
            <person name="Rey P."/>
            <person name="Bertsch C."/>
            <person name="Rego C."/>
            <person name="Larignon P."/>
            <person name="Fontaine F."/>
            <person name="Lebrun M.-H."/>
        </authorList>
    </citation>
    <scope>NUCLEOTIDE SEQUENCE [LARGE SCALE GENOMIC DNA]</scope>
    <source>
        <strain evidence="9 10">F98.1</strain>
    </source>
</reference>
<evidence type="ECO:0000256" key="6">
    <source>
        <dbReference type="ARBA" id="ARBA00023136"/>
    </source>
</evidence>
<dbReference type="PANTHER" id="PTHR13254:SF0">
    <property type="entry name" value="GOLGIN SUBFAMILY A MEMBER 7_ERF4 DOMAIN-CONTAINING PROTEIN"/>
    <property type="match status" value="1"/>
</dbReference>
<keyword evidence="6" id="KW-0472">Membrane</keyword>
<comment type="similarity">
    <text evidence="2">Belongs to the ERF4 family.</text>
</comment>
<dbReference type="GO" id="GO:0031211">
    <property type="term" value="C:endoplasmic reticulum palmitoyltransferase complex"/>
    <property type="evidence" value="ECO:0007669"/>
    <property type="project" value="TreeGrafter"/>
</dbReference>
<protein>
    <recommendedName>
        <fullName evidence="4">Ras modification protein ERF4</fullName>
    </recommendedName>
</protein>
<dbReference type="EMBL" id="MSZU01000074">
    <property type="protein sequence ID" value="OMP89099.1"/>
    <property type="molecule type" value="Genomic_DNA"/>
</dbReference>
<keyword evidence="5" id="KW-0256">Endoplasmic reticulum</keyword>
<evidence type="ECO:0000259" key="8">
    <source>
        <dbReference type="Pfam" id="PF10256"/>
    </source>
</evidence>
<evidence type="ECO:0000256" key="2">
    <source>
        <dbReference type="ARBA" id="ARBA00007732"/>
    </source>
</evidence>
<gene>
    <name evidence="9" type="ORF">BK809_0005820</name>
</gene>
<dbReference type="AlphaFoldDB" id="A0A1S8BNR5"/>
<accession>A0A1S8BNR5</accession>
<evidence type="ECO:0000256" key="7">
    <source>
        <dbReference type="SAM" id="MobiDB-lite"/>
    </source>
</evidence>
<feature type="region of interest" description="Disordered" evidence="7">
    <location>
        <begin position="153"/>
        <end position="175"/>
    </location>
</feature>
<feature type="domain" description="Golgin subfamily A member 7/ERF4" evidence="8">
    <location>
        <begin position="4"/>
        <end position="108"/>
    </location>
</feature>
<evidence type="ECO:0000313" key="10">
    <source>
        <dbReference type="Proteomes" id="UP000190776"/>
    </source>
</evidence>
<evidence type="ECO:0000313" key="9">
    <source>
        <dbReference type="EMBL" id="OMP89099.1"/>
    </source>
</evidence>
<dbReference type="GO" id="GO:0006612">
    <property type="term" value="P:protein targeting to membrane"/>
    <property type="evidence" value="ECO:0007669"/>
    <property type="project" value="TreeGrafter"/>
</dbReference>
<dbReference type="GO" id="GO:0005789">
    <property type="term" value="C:endoplasmic reticulum membrane"/>
    <property type="evidence" value="ECO:0007669"/>
    <property type="project" value="UniProtKB-SubCell"/>
</dbReference>
<dbReference type="Pfam" id="PF10256">
    <property type="entry name" value="Erf4"/>
    <property type="match status" value="1"/>
</dbReference>
<evidence type="ECO:0000256" key="4">
    <source>
        <dbReference type="ARBA" id="ARBA00018463"/>
    </source>
</evidence>
<dbReference type="Proteomes" id="UP000190776">
    <property type="component" value="Unassembled WGS sequence"/>
</dbReference>
<evidence type="ECO:0000256" key="3">
    <source>
        <dbReference type="ARBA" id="ARBA00011396"/>
    </source>
</evidence>
<name>A0A1S8BNR5_9PEZI</name>
<dbReference type="STRING" id="420778.A0A1S8BNR5"/>
<dbReference type="PANTHER" id="PTHR13254">
    <property type="entry name" value="GOLGI AUTOANTIGEN, GOLGIN SUBFAMILY A, 7"/>
    <property type="match status" value="1"/>
</dbReference>
<dbReference type="InterPro" id="IPR019383">
    <property type="entry name" value="Golgin_A_7/ERF4"/>
</dbReference>
<evidence type="ECO:0000256" key="1">
    <source>
        <dbReference type="ARBA" id="ARBA00004406"/>
    </source>
</evidence>
<comment type="caution">
    <text evidence="9">The sequence shown here is derived from an EMBL/GenBank/DDBJ whole genome shotgun (WGS) entry which is preliminary data.</text>
</comment>